<protein>
    <submittedName>
        <fullName evidence="2">TasA family protein</fullName>
    </submittedName>
</protein>
<organism evidence="2 3">
    <name type="scientific">Nocardioides kribbensis</name>
    <dbReference type="NCBI Taxonomy" id="305517"/>
    <lineage>
        <taxon>Bacteria</taxon>
        <taxon>Bacillati</taxon>
        <taxon>Actinomycetota</taxon>
        <taxon>Actinomycetes</taxon>
        <taxon>Propionibacteriales</taxon>
        <taxon>Nocardioidaceae</taxon>
        <taxon>Nocardioides</taxon>
    </lineage>
</organism>
<gene>
    <name evidence="2" type="ORF">V6R90_05210</name>
</gene>
<proteinExistence type="predicted"/>
<accession>A0ABV1NVX6</accession>
<evidence type="ECO:0000313" key="2">
    <source>
        <dbReference type="EMBL" id="MEQ7846670.1"/>
    </source>
</evidence>
<reference evidence="2 3" key="1">
    <citation type="submission" date="2024-02" db="EMBL/GenBank/DDBJ databases">
        <title>Full genome sequence of Nocardioides kribbensis.</title>
        <authorList>
            <person name="Poletto B.L."/>
            <person name="Silva G."/>
            <person name="Galante D."/>
            <person name="Campos K.R."/>
            <person name="Santos M.B.N."/>
            <person name="Sacchi C.T."/>
        </authorList>
    </citation>
    <scope>NUCLEOTIDE SEQUENCE [LARGE SCALE GENOMIC DNA]</scope>
    <source>
        <strain evidence="2 3">O4R</strain>
    </source>
</reference>
<dbReference type="RefSeq" id="WP_193664485.1">
    <property type="nucleotide sequence ID" value="NZ_BAAAMM010000002.1"/>
</dbReference>
<evidence type="ECO:0000256" key="1">
    <source>
        <dbReference type="SAM" id="SignalP"/>
    </source>
</evidence>
<feature type="signal peptide" evidence="1">
    <location>
        <begin position="1"/>
        <end position="30"/>
    </location>
</feature>
<name>A0ABV1NVX6_9ACTN</name>
<dbReference type="InterPro" id="IPR022121">
    <property type="entry name" value="Peptidase_M73_camelysin"/>
</dbReference>
<sequence length="212" mass="21740">MRTAHRKATTRKVSKGATRLAASVALVAGAASVAGLGTFGSFTSTTSATEATTTGTVVLTASNPARGFDVAIPKLVPTDTVQRALTLTRGSADETFGSVALTTTSSTANVLTGDATKGLQMRIDQCSQAWTQVGSTNALTCGGTETPVLASGRVLQANTMLPVVTTALNAAAKTSFLRVTLTLPEAADNTFQNLTSTINYSFLATQRAGDFQ</sequence>
<dbReference type="EMBL" id="JBEGDP010000003">
    <property type="protein sequence ID" value="MEQ7846670.1"/>
    <property type="molecule type" value="Genomic_DNA"/>
</dbReference>
<dbReference type="Pfam" id="PF12389">
    <property type="entry name" value="Peptidase_M73"/>
    <property type="match status" value="1"/>
</dbReference>
<keyword evidence="3" id="KW-1185">Reference proteome</keyword>
<dbReference type="Proteomes" id="UP001482520">
    <property type="component" value="Unassembled WGS sequence"/>
</dbReference>
<evidence type="ECO:0000313" key="3">
    <source>
        <dbReference type="Proteomes" id="UP001482520"/>
    </source>
</evidence>
<feature type="chain" id="PRO_5045295393" evidence="1">
    <location>
        <begin position="31"/>
        <end position="212"/>
    </location>
</feature>
<comment type="caution">
    <text evidence="2">The sequence shown here is derived from an EMBL/GenBank/DDBJ whole genome shotgun (WGS) entry which is preliminary data.</text>
</comment>
<keyword evidence="1" id="KW-0732">Signal</keyword>